<feature type="transmembrane region" description="Helical" evidence="5">
    <location>
        <begin position="182"/>
        <end position="200"/>
    </location>
</feature>
<evidence type="ECO:0000256" key="4">
    <source>
        <dbReference type="ARBA" id="ARBA00023136"/>
    </source>
</evidence>
<evidence type="ECO:0000256" key="5">
    <source>
        <dbReference type="SAM" id="Phobius"/>
    </source>
</evidence>
<evidence type="ECO:0000313" key="7">
    <source>
        <dbReference type="EMBL" id="KAG9394286.1"/>
    </source>
</evidence>
<feature type="transmembrane region" description="Helical" evidence="5">
    <location>
        <begin position="220"/>
        <end position="239"/>
    </location>
</feature>
<feature type="transmembrane region" description="Helical" evidence="5">
    <location>
        <begin position="7"/>
        <end position="28"/>
    </location>
</feature>
<accession>A0A8J6E2G1</accession>
<dbReference type="EMBL" id="JAHDYR010000015">
    <property type="protein sequence ID" value="KAG9394286.1"/>
    <property type="molecule type" value="Genomic_DNA"/>
</dbReference>
<feature type="transmembrane region" description="Helical" evidence="5">
    <location>
        <begin position="34"/>
        <end position="55"/>
    </location>
</feature>
<dbReference type="Proteomes" id="UP000717585">
    <property type="component" value="Unassembled WGS sequence"/>
</dbReference>
<evidence type="ECO:0000256" key="1">
    <source>
        <dbReference type="ARBA" id="ARBA00004141"/>
    </source>
</evidence>
<comment type="caution">
    <text evidence="7">The sequence shown here is derived from an EMBL/GenBank/DDBJ whole genome shotgun (WGS) entry which is preliminary data.</text>
</comment>
<dbReference type="InterPro" id="IPR004853">
    <property type="entry name" value="Sugar_P_trans_dom"/>
</dbReference>
<dbReference type="SUPFAM" id="SSF103481">
    <property type="entry name" value="Multidrug resistance efflux transporter EmrE"/>
    <property type="match status" value="2"/>
</dbReference>
<name>A0A8J6E2G1_9EUKA</name>
<protein>
    <submittedName>
        <fullName evidence="7">Triose-phosphate Transporter family</fullName>
    </submittedName>
</protein>
<dbReference type="Pfam" id="PF03151">
    <property type="entry name" value="TPT"/>
    <property type="match status" value="1"/>
</dbReference>
<feature type="transmembrane region" description="Helical" evidence="5">
    <location>
        <begin position="67"/>
        <end position="85"/>
    </location>
</feature>
<feature type="transmembrane region" description="Helical" evidence="5">
    <location>
        <begin position="150"/>
        <end position="170"/>
    </location>
</feature>
<dbReference type="OrthoDB" id="5547497at2759"/>
<keyword evidence="4 5" id="KW-0472">Membrane</keyword>
<evidence type="ECO:0000313" key="8">
    <source>
        <dbReference type="Proteomes" id="UP000717585"/>
    </source>
</evidence>
<dbReference type="InterPro" id="IPR050186">
    <property type="entry name" value="TPT_transporter"/>
</dbReference>
<feature type="transmembrane region" description="Helical" evidence="5">
    <location>
        <begin position="97"/>
        <end position="117"/>
    </location>
</feature>
<feature type="transmembrane region" description="Helical" evidence="5">
    <location>
        <begin position="124"/>
        <end position="144"/>
    </location>
</feature>
<keyword evidence="3 5" id="KW-1133">Transmembrane helix</keyword>
<dbReference type="PANTHER" id="PTHR11132">
    <property type="entry name" value="SOLUTE CARRIER FAMILY 35"/>
    <property type="match status" value="1"/>
</dbReference>
<evidence type="ECO:0000259" key="6">
    <source>
        <dbReference type="Pfam" id="PF03151"/>
    </source>
</evidence>
<reference evidence="7" key="1">
    <citation type="submission" date="2021-05" db="EMBL/GenBank/DDBJ databases">
        <title>A free-living protist that lacks canonical eukaryotic 1 DNA replication and segregation systems.</title>
        <authorList>
            <person name="Salas-Leiva D.E."/>
            <person name="Tromer E.C."/>
            <person name="Curtis B.A."/>
            <person name="Jerlstrom-Hultqvist J."/>
            <person name="Kolisko M."/>
            <person name="Yi Z."/>
            <person name="Salas-Leiva J.S."/>
            <person name="Gallot-Lavallee L."/>
            <person name="Kops G.J.P.L."/>
            <person name="Archibald J.M."/>
            <person name="Simpson A.G.B."/>
            <person name="Roger A.J."/>
        </authorList>
    </citation>
    <scope>NUCLEOTIDE SEQUENCE</scope>
    <source>
        <strain evidence="7">BICM</strain>
    </source>
</reference>
<dbReference type="GO" id="GO:0016020">
    <property type="term" value="C:membrane"/>
    <property type="evidence" value="ECO:0007669"/>
    <property type="project" value="UniProtKB-SubCell"/>
</dbReference>
<dbReference type="InterPro" id="IPR037185">
    <property type="entry name" value="EmrE-like"/>
</dbReference>
<evidence type="ECO:0000256" key="2">
    <source>
        <dbReference type="ARBA" id="ARBA00022692"/>
    </source>
</evidence>
<feature type="domain" description="Sugar phosphate transporter" evidence="6">
    <location>
        <begin position="20"/>
        <end position="288"/>
    </location>
</feature>
<feature type="transmembrane region" description="Helical" evidence="5">
    <location>
        <begin position="271"/>
        <end position="290"/>
    </location>
</feature>
<comment type="subcellular location">
    <subcellularLocation>
        <location evidence="1">Membrane</location>
        <topology evidence="1">Multi-pass membrane protein</topology>
    </subcellularLocation>
</comment>
<feature type="transmembrane region" description="Helical" evidence="5">
    <location>
        <begin position="246"/>
        <end position="265"/>
    </location>
</feature>
<keyword evidence="2 5" id="KW-0812">Transmembrane</keyword>
<evidence type="ECO:0000256" key="3">
    <source>
        <dbReference type="ARBA" id="ARBA00022989"/>
    </source>
</evidence>
<sequence>MNVLQKNAVTLSFIAANTFSSVLIIAVNKVVFNAFPFPTFITFLHFIFTFSGLAMCAKVGLFHPKKLSMLAVLPLSLAFCGYVVLNNLSLQYNQVGFYQTMKIMVTPTVAIIEVFIYKKKLTASMWYCLGAICLGIGICTVDSIQMNPIGVIAGLSAVVSTSFYQVWSGVRQKSLQASSSQLLLYQVPMSMFILLFIFPLFDSPKDIVMTGLDATSGSMLLLSCCLSFAVNITIFLIIGRTNAVTYNVASHVKTVLNYCVAFIIFGDPLTWKVVVGIMLTLGGIFSYSYIKIKMQQQALSPPSAAAVSAKKEDV</sequence>
<keyword evidence="8" id="KW-1185">Reference proteome</keyword>
<gene>
    <name evidence="7" type="ORF">J8273_3919</name>
</gene>
<organism evidence="7 8">
    <name type="scientific">Carpediemonas membranifera</name>
    <dbReference type="NCBI Taxonomy" id="201153"/>
    <lineage>
        <taxon>Eukaryota</taxon>
        <taxon>Metamonada</taxon>
        <taxon>Carpediemonas-like organisms</taxon>
        <taxon>Carpediemonas</taxon>
    </lineage>
</organism>
<dbReference type="AlphaFoldDB" id="A0A8J6E2G1"/>
<proteinExistence type="predicted"/>